<dbReference type="SUPFAM" id="SSF46689">
    <property type="entry name" value="Homeodomain-like"/>
    <property type="match status" value="2"/>
</dbReference>
<dbReference type="InterPro" id="IPR009057">
    <property type="entry name" value="Homeodomain-like_sf"/>
</dbReference>
<dbReference type="SUPFAM" id="SSF55136">
    <property type="entry name" value="Probable bacterial effector-binding domain"/>
    <property type="match status" value="1"/>
</dbReference>
<keyword evidence="3" id="KW-0804">Transcription</keyword>
<protein>
    <submittedName>
        <fullName evidence="5">AraC family transcriptional regulator</fullName>
    </submittedName>
</protein>
<dbReference type="PANTHER" id="PTHR47504:SF5">
    <property type="entry name" value="RIGHT ORIGIN-BINDING PROTEIN"/>
    <property type="match status" value="1"/>
</dbReference>
<dbReference type="Pfam" id="PF12833">
    <property type="entry name" value="HTH_18"/>
    <property type="match status" value="1"/>
</dbReference>
<evidence type="ECO:0000256" key="3">
    <source>
        <dbReference type="ARBA" id="ARBA00023163"/>
    </source>
</evidence>
<dbReference type="InterPro" id="IPR020449">
    <property type="entry name" value="Tscrpt_reg_AraC-type_HTH"/>
</dbReference>
<dbReference type="InterPro" id="IPR050959">
    <property type="entry name" value="MarA-like"/>
</dbReference>
<dbReference type="Proteomes" id="UP000666661">
    <property type="component" value="Unassembled WGS sequence"/>
</dbReference>
<accession>A0ABS4B2K1</accession>
<dbReference type="Pfam" id="PF06445">
    <property type="entry name" value="GyrI-like"/>
    <property type="match status" value="1"/>
</dbReference>
<dbReference type="PROSITE" id="PS00041">
    <property type="entry name" value="HTH_ARAC_FAMILY_1"/>
    <property type="match status" value="1"/>
</dbReference>
<sequence>MIPTSPLPSPGQAPEAHAHLTRIERVLDYIHANLDQVLSLELLAEQSCWSRWQLQRVFLHETGQTVAHYVRELKLSQAAEALLSTRQRVLDLALSHGFGSEVSFSRAFKQQFGCSPLAYRKRGLRLGLRTPLVRAAALPTPPRLVQVRIESQPGFTLHGVRGEILGLFAKEPDFQQTVPAIWHALRETGGLCPSREWLGVVDVSGAGPRLPYWAGMAAGEGTPPPGLSRLEVPAQEYAVLTHLGPIEQLGQSLNWFIQHWLPGSSYRGLDGFELERYPPDFDARQPDARMEYWLPIAPCEEP</sequence>
<proteinExistence type="predicted"/>
<dbReference type="PANTHER" id="PTHR47504">
    <property type="entry name" value="RIGHT ORIGIN-BINDING PROTEIN"/>
    <property type="match status" value="1"/>
</dbReference>
<dbReference type="InterPro" id="IPR018060">
    <property type="entry name" value="HTH_AraC"/>
</dbReference>
<dbReference type="SMART" id="SM00871">
    <property type="entry name" value="AraC_E_bind"/>
    <property type="match status" value="1"/>
</dbReference>
<dbReference type="Gene3D" id="1.10.10.60">
    <property type="entry name" value="Homeodomain-like"/>
    <property type="match status" value="2"/>
</dbReference>
<dbReference type="SMART" id="SM00342">
    <property type="entry name" value="HTH_ARAC"/>
    <property type="match status" value="1"/>
</dbReference>
<keyword evidence="6" id="KW-1185">Reference proteome</keyword>
<name>A0ABS4B2K1_9GAMM</name>
<dbReference type="Gene3D" id="3.20.80.10">
    <property type="entry name" value="Regulatory factor, effector binding domain"/>
    <property type="match status" value="1"/>
</dbReference>
<evidence type="ECO:0000256" key="2">
    <source>
        <dbReference type="ARBA" id="ARBA00023125"/>
    </source>
</evidence>
<reference evidence="5 6" key="1">
    <citation type="submission" date="2021-03" db="EMBL/GenBank/DDBJ databases">
        <title>Plant growth promoting bacteria isolated from wild legumes nodules and trapping Phaseolus vulgaris L. nodules in the center and southern Mexico.</title>
        <authorList>
            <person name="Estrada P."/>
        </authorList>
    </citation>
    <scope>NUCLEOTIDE SEQUENCE [LARGE SCALE GENOMIC DNA]</scope>
    <source>
        <strain evidence="5 6">MaGu-431</strain>
    </source>
</reference>
<dbReference type="InterPro" id="IPR029442">
    <property type="entry name" value="GyrI-like"/>
</dbReference>
<dbReference type="InterPro" id="IPR011256">
    <property type="entry name" value="Reg_factor_effector_dom_sf"/>
</dbReference>
<evidence type="ECO:0000259" key="4">
    <source>
        <dbReference type="PROSITE" id="PS01124"/>
    </source>
</evidence>
<evidence type="ECO:0000256" key="1">
    <source>
        <dbReference type="ARBA" id="ARBA00023015"/>
    </source>
</evidence>
<dbReference type="PRINTS" id="PR00032">
    <property type="entry name" value="HTHARAC"/>
</dbReference>
<evidence type="ECO:0000313" key="6">
    <source>
        <dbReference type="Proteomes" id="UP000666661"/>
    </source>
</evidence>
<organism evidence="5 6">
    <name type="scientific">Aeromonas sanarellii</name>
    <dbReference type="NCBI Taxonomy" id="633415"/>
    <lineage>
        <taxon>Bacteria</taxon>
        <taxon>Pseudomonadati</taxon>
        <taxon>Pseudomonadota</taxon>
        <taxon>Gammaproteobacteria</taxon>
        <taxon>Aeromonadales</taxon>
        <taxon>Aeromonadaceae</taxon>
        <taxon>Aeromonas</taxon>
    </lineage>
</organism>
<dbReference type="EMBL" id="JAGIQF010000001">
    <property type="protein sequence ID" value="MBP0601706.1"/>
    <property type="molecule type" value="Genomic_DNA"/>
</dbReference>
<comment type="caution">
    <text evidence="5">The sequence shown here is derived from an EMBL/GenBank/DDBJ whole genome shotgun (WGS) entry which is preliminary data.</text>
</comment>
<feature type="domain" description="HTH araC/xylS-type" evidence="4">
    <location>
        <begin position="24"/>
        <end position="122"/>
    </location>
</feature>
<dbReference type="PROSITE" id="PS01124">
    <property type="entry name" value="HTH_ARAC_FAMILY_2"/>
    <property type="match status" value="1"/>
</dbReference>
<keyword evidence="1" id="KW-0805">Transcription regulation</keyword>
<gene>
    <name evidence="5" type="ORF">J8I01_04110</name>
</gene>
<dbReference type="InterPro" id="IPR018062">
    <property type="entry name" value="HTH_AraC-typ_CS"/>
</dbReference>
<dbReference type="InterPro" id="IPR010499">
    <property type="entry name" value="AraC_E-bd"/>
</dbReference>
<dbReference type="RefSeq" id="WP_209792605.1">
    <property type="nucleotide sequence ID" value="NZ_JAGIQF010000001.1"/>
</dbReference>
<evidence type="ECO:0000313" key="5">
    <source>
        <dbReference type="EMBL" id="MBP0601706.1"/>
    </source>
</evidence>
<keyword evidence="2" id="KW-0238">DNA-binding</keyword>